<comment type="caution">
    <text evidence="2">The sequence shown here is derived from an EMBL/GenBank/DDBJ whole genome shotgun (WGS) entry which is preliminary data.</text>
</comment>
<organism evidence="2 3">
    <name type="scientific">Paractinoplanes rishiriensis</name>
    <dbReference type="NCBI Taxonomy" id="1050105"/>
    <lineage>
        <taxon>Bacteria</taxon>
        <taxon>Bacillati</taxon>
        <taxon>Actinomycetota</taxon>
        <taxon>Actinomycetes</taxon>
        <taxon>Micromonosporales</taxon>
        <taxon>Micromonosporaceae</taxon>
        <taxon>Paractinoplanes</taxon>
    </lineage>
</organism>
<accession>A0A919K8Z7</accession>
<keyword evidence="3" id="KW-1185">Reference proteome</keyword>
<proteinExistence type="predicted"/>
<dbReference type="EMBL" id="BOMV01000115">
    <property type="protein sequence ID" value="GIF01940.1"/>
    <property type="molecule type" value="Genomic_DNA"/>
</dbReference>
<evidence type="ECO:0000256" key="1">
    <source>
        <dbReference type="SAM" id="MobiDB-lite"/>
    </source>
</evidence>
<feature type="region of interest" description="Disordered" evidence="1">
    <location>
        <begin position="79"/>
        <end position="104"/>
    </location>
</feature>
<dbReference type="Proteomes" id="UP000636960">
    <property type="component" value="Unassembled WGS sequence"/>
</dbReference>
<name>A0A919K8Z7_9ACTN</name>
<protein>
    <submittedName>
        <fullName evidence="2">Uncharacterized protein</fullName>
    </submittedName>
</protein>
<sequence length="104" mass="11242">MHTAARRREYPGLVLGVRGTDGHSSETGVQQLFHVAEGFVDTVLLGERTSAPGIDVSYRGYPDAVDTAERADVVACDSAAADDPYPHGWPPRDRWPASPRIPIS</sequence>
<evidence type="ECO:0000313" key="3">
    <source>
        <dbReference type="Proteomes" id="UP000636960"/>
    </source>
</evidence>
<dbReference type="AlphaFoldDB" id="A0A919K8Z7"/>
<reference evidence="2" key="1">
    <citation type="submission" date="2021-01" db="EMBL/GenBank/DDBJ databases">
        <title>Whole genome shotgun sequence of Actinoplanes rishiriensis NBRC 108556.</title>
        <authorList>
            <person name="Komaki H."/>
            <person name="Tamura T."/>
        </authorList>
    </citation>
    <scope>NUCLEOTIDE SEQUENCE</scope>
    <source>
        <strain evidence="2">NBRC 108556</strain>
    </source>
</reference>
<evidence type="ECO:0000313" key="2">
    <source>
        <dbReference type="EMBL" id="GIF01940.1"/>
    </source>
</evidence>
<gene>
    <name evidence="2" type="ORF">Ari01nite_94040</name>
</gene>